<dbReference type="Gene3D" id="3.30.450.20">
    <property type="entry name" value="PAS domain"/>
    <property type="match status" value="1"/>
</dbReference>
<evidence type="ECO:0000256" key="4">
    <source>
        <dbReference type="ARBA" id="ARBA00022679"/>
    </source>
</evidence>
<gene>
    <name evidence="8" type="ORF">GCM10010911_16750</name>
</gene>
<dbReference type="Proteomes" id="UP000612456">
    <property type="component" value="Unassembled WGS sequence"/>
</dbReference>
<dbReference type="SUPFAM" id="SSF55874">
    <property type="entry name" value="ATPase domain of HSP90 chaperone/DNA topoisomerase II/histidine kinase"/>
    <property type="match status" value="1"/>
</dbReference>
<evidence type="ECO:0000256" key="2">
    <source>
        <dbReference type="ARBA" id="ARBA00022475"/>
    </source>
</evidence>
<feature type="transmembrane region" description="Helical" evidence="6">
    <location>
        <begin position="291"/>
        <end position="311"/>
    </location>
</feature>
<reference evidence="8" key="2">
    <citation type="submission" date="2020-09" db="EMBL/GenBank/DDBJ databases">
        <authorList>
            <person name="Sun Q."/>
            <person name="Zhou Y."/>
        </authorList>
    </citation>
    <scope>NUCLEOTIDE SEQUENCE</scope>
    <source>
        <strain evidence="8">CGMCC 1.15178</strain>
    </source>
</reference>
<comment type="caution">
    <text evidence="8">The sequence shown here is derived from an EMBL/GenBank/DDBJ whole genome shotgun (WGS) entry which is preliminary data.</text>
</comment>
<keyword evidence="4" id="KW-0808">Transferase</keyword>
<feature type="domain" description="HAMP" evidence="7">
    <location>
        <begin position="312"/>
        <end position="364"/>
    </location>
</feature>
<dbReference type="SUPFAM" id="SSF158472">
    <property type="entry name" value="HAMP domain-like"/>
    <property type="match status" value="1"/>
</dbReference>
<evidence type="ECO:0000256" key="6">
    <source>
        <dbReference type="SAM" id="Phobius"/>
    </source>
</evidence>
<evidence type="ECO:0000313" key="9">
    <source>
        <dbReference type="Proteomes" id="UP000612456"/>
    </source>
</evidence>
<keyword evidence="6" id="KW-0812">Transmembrane</keyword>
<dbReference type="PANTHER" id="PTHR34220">
    <property type="entry name" value="SENSOR HISTIDINE KINASE YPDA"/>
    <property type="match status" value="1"/>
</dbReference>
<sequence>MRWWWAKLSSIYPKLLLSFLVVITPIYVLSLKINEYGEQNVKKEIRNSIQSRVSFYIHLLDSEFSRIISMQEEYVNDRSLRTLSLAEPVISDKERRDAIISIHDQLNRMIHTSPYILKAGAFLPSTHRWITDSIQYSELPEEQYLALKSIKNRYENPFVHWQNRLFISFPYSNLALINGQEPQFLVGVEINQTQLKEVLNRFEIDGSGGSMLIDQGGDWAVSSDHAPIPWLDIKPIVNTFPKDVPSYVKEVNIEGSNYLFVVEQSASHGVTLLSYMPESAILGSLSQYRTWYWALSALSIIVIAIFAYWIFRQIHQPMRRLLRAFQRVEKGNWGTILRHRRSDEFGYLYIQFNSMVANMTEMIQEVFEQKYRANLSELRQLQSQINPHFLYNCFFNLYRMAKNEENENIALFSHHLGHYFHYITRNQQEDVPLEEEIKFAMNYVSIQTFRFEDRIAVQIGQVPDSYRRFRVPKLIIQPILENAYQHGFRNTIGDGRLEVSFKYEKGHLMILVDNNGENIPEPQFQELLAKLRTNSLHVETTGLVNVHRRLQLKYGSGSELLITNEPGRFQVRMAIPIDEDIMTQDQSVV</sequence>
<evidence type="ECO:0000313" key="8">
    <source>
        <dbReference type="EMBL" id="GGD59580.1"/>
    </source>
</evidence>
<dbReference type="AlphaFoldDB" id="A0A916YSJ0"/>
<keyword evidence="2" id="KW-1003">Cell membrane</keyword>
<dbReference type="CDD" id="cd06225">
    <property type="entry name" value="HAMP"/>
    <property type="match status" value="1"/>
</dbReference>
<keyword evidence="5 6" id="KW-0472">Membrane</keyword>
<dbReference type="SMART" id="SM00304">
    <property type="entry name" value="HAMP"/>
    <property type="match status" value="1"/>
</dbReference>
<comment type="subcellular location">
    <subcellularLocation>
        <location evidence="1">Cell membrane</location>
        <topology evidence="1">Multi-pass membrane protein</topology>
    </subcellularLocation>
</comment>
<evidence type="ECO:0000259" key="7">
    <source>
        <dbReference type="PROSITE" id="PS50885"/>
    </source>
</evidence>
<dbReference type="InterPro" id="IPR036890">
    <property type="entry name" value="HATPase_C_sf"/>
</dbReference>
<name>A0A916YSJ0_9BACL</name>
<dbReference type="GO" id="GO:0000155">
    <property type="term" value="F:phosphorelay sensor kinase activity"/>
    <property type="evidence" value="ECO:0007669"/>
    <property type="project" value="InterPro"/>
</dbReference>
<keyword evidence="9" id="KW-1185">Reference proteome</keyword>
<dbReference type="PANTHER" id="PTHR34220:SF7">
    <property type="entry name" value="SENSOR HISTIDINE KINASE YPDA"/>
    <property type="match status" value="1"/>
</dbReference>
<dbReference type="GO" id="GO:0005886">
    <property type="term" value="C:plasma membrane"/>
    <property type="evidence" value="ECO:0007669"/>
    <property type="project" value="UniProtKB-SubCell"/>
</dbReference>
<dbReference type="Pfam" id="PF06580">
    <property type="entry name" value="His_kinase"/>
    <property type="match status" value="1"/>
</dbReference>
<dbReference type="InterPro" id="IPR010559">
    <property type="entry name" value="Sig_transdc_His_kin_internal"/>
</dbReference>
<accession>A0A916YSJ0</accession>
<protein>
    <recommendedName>
        <fullName evidence="7">HAMP domain-containing protein</fullName>
    </recommendedName>
</protein>
<evidence type="ECO:0000256" key="3">
    <source>
        <dbReference type="ARBA" id="ARBA00022553"/>
    </source>
</evidence>
<evidence type="ECO:0000256" key="5">
    <source>
        <dbReference type="ARBA" id="ARBA00023136"/>
    </source>
</evidence>
<dbReference type="Gene3D" id="6.10.250.1910">
    <property type="match status" value="1"/>
</dbReference>
<dbReference type="InterPro" id="IPR003660">
    <property type="entry name" value="HAMP_dom"/>
</dbReference>
<organism evidence="8 9">
    <name type="scientific">Paenibacillus nasutitermitis</name>
    <dbReference type="NCBI Taxonomy" id="1652958"/>
    <lineage>
        <taxon>Bacteria</taxon>
        <taxon>Bacillati</taxon>
        <taxon>Bacillota</taxon>
        <taxon>Bacilli</taxon>
        <taxon>Bacillales</taxon>
        <taxon>Paenibacillaceae</taxon>
        <taxon>Paenibacillus</taxon>
    </lineage>
</organism>
<dbReference type="PROSITE" id="PS50885">
    <property type="entry name" value="HAMP"/>
    <property type="match status" value="1"/>
</dbReference>
<evidence type="ECO:0000256" key="1">
    <source>
        <dbReference type="ARBA" id="ARBA00004651"/>
    </source>
</evidence>
<proteinExistence type="predicted"/>
<keyword evidence="3" id="KW-0597">Phosphoprotein</keyword>
<dbReference type="Pfam" id="PF00672">
    <property type="entry name" value="HAMP"/>
    <property type="match status" value="1"/>
</dbReference>
<dbReference type="InterPro" id="IPR050640">
    <property type="entry name" value="Bact_2-comp_sensor_kinase"/>
</dbReference>
<dbReference type="EMBL" id="BMHP01000001">
    <property type="protein sequence ID" value="GGD59580.1"/>
    <property type="molecule type" value="Genomic_DNA"/>
</dbReference>
<dbReference type="RefSeq" id="WP_188990878.1">
    <property type="nucleotide sequence ID" value="NZ_BMHP01000001.1"/>
</dbReference>
<keyword evidence="6" id="KW-1133">Transmembrane helix</keyword>
<dbReference type="Gene3D" id="3.30.565.10">
    <property type="entry name" value="Histidine kinase-like ATPase, C-terminal domain"/>
    <property type="match status" value="1"/>
</dbReference>
<reference evidence="8" key="1">
    <citation type="journal article" date="2014" name="Int. J. Syst. Evol. Microbiol.">
        <title>Complete genome sequence of Corynebacterium casei LMG S-19264T (=DSM 44701T), isolated from a smear-ripened cheese.</title>
        <authorList>
            <consortium name="US DOE Joint Genome Institute (JGI-PGF)"/>
            <person name="Walter F."/>
            <person name="Albersmeier A."/>
            <person name="Kalinowski J."/>
            <person name="Ruckert C."/>
        </authorList>
    </citation>
    <scope>NUCLEOTIDE SEQUENCE</scope>
    <source>
        <strain evidence="8">CGMCC 1.15178</strain>
    </source>
</reference>